<evidence type="ECO:0000256" key="1">
    <source>
        <dbReference type="ARBA" id="ARBA00022723"/>
    </source>
</evidence>
<keyword evidence="1" id="KW-0479">Metal-binding</keyword>
<dbReference type="GO" id="GO:0046872">
    <property type="term" value="F:metal ion binding"/>
    <property type="evidence" value="ECO:0007669"/>
    <property type="project" value="UniProtKB-KW"/>
</dbReference>
<dbReference type="PANTHER" id="PTHR38886:SF1">
    <property type="entry name" value="NACHT-NTPASE AND P-LOOP NTPASES N-TERMINAL DOMAIN-CONTAINING PROTEIN"/>
    <property type="match status" value="1"/>
</dbReference>
<protein>
    <recommendedName>
        <fullName evidence="3">Yippee domain-containing protein</fullName>
    </recommendedName>
</protein>
<evidence type="ECO:0000313" key="5">
    <source>
        <dbReference type="Proteomes" id="UP000297777"/>
    </source>
</evidence>
<comment type="caution">
    <text evidence="4">The sequence shown here is derived from an EMBL/GenBank/DDBJ whole genome shotgun (WGS) entry which is preliminary data.</text>
</comment>
<dbReference type="InterPro" id="IPR054464">
    <property type="entry name" value="ULD_fung"/>
</dbReference>
<dbReference type="InterPro" id="IPR004910">
    <property type="entry name" value="Yippee/Mis18/Cereblon"/>
</dbReference>
<evidence type="ECO:0000259" key="3">
    <source>
        <dbReference type="PROSITE" id="PS51792"/>
    </source>
</evidence>
<dbReference type="Pfam" id="PF22893">
    <property type="entry name" value="ULD_2"/>
    <property type="match status" value="1"/>
</dbReference>
<evidence type="ECO:0000256" key="2">
    <source>
        <dbReference type="ARBA" id="ARBA00022833"/>
    </source>
</evidence>
<evidence type="ECO:0000313" key="4">
    <source>
        <dbReference type="EMBL" id="TGO19884.1"/>
    </source>
</evidence>
<keyword evidence="5" id="KW-1185">Reference proteome</keyword>
<feature type="domain" description="Yippee" evidence="3">
    <location>
        <begin position="458"/>
        <end position="554"/>
    </location>
</feature>
<dbReference type="Pfam" id="PF03226">
    <property type="entry name" value="Yippee-Mis18"/>
    <property type="match status" value="1"/>
</dbReference>
<dbReference type="PROSITE" id="PS51792">
    <property type="entry name" value="YIPPEE"/>
    <property type="match status" value="1"/>
</dbReference>
<reference evidence="4 5" key="1">
    <citation type="submission" date="2017-12" db="EMBL/GenBank/DDBJ databases">
        <title>Comparative genomics of Botrytis spp.</title>
        <authorList>
            <person name="Valero-Jimenez C.A."/>
            <person name="Tapia P."/>
            <person name="Veloso J."/>
            <person name="Silva-Moreno E."/>
            <person name="Staats M."/>
            <person name="Valdes J.H."/>
            <person name="Van Kan J.A.L."/>
        </authorList>
    </citation>
    <scope>NUCLEOTIDE SEQUENCE [LARGE SCALE GENOMIC DNA]</scope>
    <source>
        <strain evidence="4 5">Bt9001</strain>
    </source>
</reference>
<gene>
    <name evidence="4" type="ORF">BTUL_0002g01310</name>
</gene>
<dbReference type="InterPro" id="IPR034751">
    <property type="entry name" value="Yippee"/>
</dbReference>
<keyword evidence="2" id="KW-0862">Zinc</keyword>
<dbReference type="Proteomes" id="UP000297777">
    <property type="component" value="Unassembled WGS sequence"/>
</dbReference>
<dbReference type="OrthoDB" id="3045089at2759"/>
<name>A0A4Z1F594_9HELO</name>
<dbReference type="AlphaFoldDB" id="A0A4Z1F594"/>
<dbReference type="PANTHER" id="PTHR38886">
    <property type="entry name" value="SESA DOMAIN-CONTAINING PROTEIN"/>
    <property type="match status" value="1"/>
</dbReference>
<dbReference type="EMBL" id="PQXH01000002">
    <property type="protein sequence ID" value="TGO19884.1"/>
    <property type="molecule type" value="Genomic_DNA"/>
</dbReference>
<organism evidence="4 5">
    <name type="scientific">Botrytis tulipae</name>
    <dbReference type="NCBI Taxonomy" id="87230"/>
    <lineage>
        <taxon>Eukaryota</taxon>
        <taxon>Fungi</taxon>
        <taxon>Dikarya</taxon>
        <taxon>Ascomycota</taxon>
        <taxon>Pezizomycotina</taxon>
        <taxon>Leotiomycetes</taxon>
        <taxon>Helotiales</taxon>
        <taxon>Sclerotiniaceae</taxon>
        <taxon>Botrytis</taxon>
    </lineage>
</organism>
<accession>A0A4Z1F594</accession>
<sequence>MRRNSATANKQCQVGGSFDGDDADLGVTTPFRRYHQSVGEVIVTLLEGLRETGGSKSDYQELVRELQSLEKALKHVDNISTSRESNVGLDGVKCAALLCRYPLEEFLKTISKCENALGPRAPRGIRSVRRKIQWAFTKKDEVQKLLGYLSIHTNSINMTLSTLGLEASDLANKKAEENHSSLKNLIEDTRIDILDTKMSVTTIQDNFMNQSLLATCNQSMLVSMSDVINGELVLPLKSLGDMTTQNFTSTQQMLRMASEIQGMLPSVDTRFTYFQAPVKVEDALGRFFPMPSEYSFDDLRAIIHSRFKEGPGQCQVSNGDYKFLNGKNRKQIISAGYCERRGFLPGSTLTMAIILDDVLKHGDEFCPMPRCGSRTSSPVIGGGRTCDECGIWFDSDSGSRRREPSNLDSSVFEFPIVDTSSGSETPLKTSKRYQEDIDDLMAFRNIRIGGIVKLKGNYKYGCKKCDANTDLCQYGDTRFLGRTGKTFVFTNAVNISLGKQEEIETPIGRYIIRNISCRACATEIGWRYDYALDDAEKYPEGKYLLETCLIQPTTEVVERIKKIDNSPQEQHRLQLLHQVQ</sequence>
<proteinExistence type="predicted"/>